<dbReference type="EMBL" id="SJPF01000006">
    <property type="protein sequence ID" value="TWT29834.1"/>
    <property type="molecule type" value="Genomic_DNA"/>
</dbReference>
<protein>
    <submittedName>
        <fullName evidence="1">Uncharacterized protein</fullName>
    </submittedName>
</protein>
<evidence type="ECO:0000313" key="2">
    <source>
        <dbReference type="Proteomes" id="UP000318878"/>
    </source>
</evidence>
<proteinExistence type="predicted"/>
<reference evidence="1 2" key="1">
    <citation type="submission" date="2019-02" db="EMBL/GenBank/DDBJ databases">
        <title>Deep-cultivation of Planctomycetes and their phenomic and genomic characterization uncovers novel biology.</title>
        <authorList>
            <person name="Wiegand S."/>
            <person name="Jogler M."/>
            <person name="Boedeker C."/>
            <person name="Pinto D."/>
            <person name="Vollmers J."/>
            <person name="Rivas-Marin E."/>
            <person name="Kohn T."/>
            <person name="Peeters S.H."/>
            <person name="Heuer A."/>
            <person name="Rast P."/>
            <person name="Oberbeckmann S."/>
            <person name="Bunk B."/>
            <person name="Jeske O."/>
            <person name="Meyerdierks A."/>
            <person name="Storesund J.E."/>
            <person name="Kallscheuer N."/>
            <person name="Luecker S."/>
            <person name="Lage O.M."/>
            <person name="Pohl T."/>
            <person name="Merkel B.J."/>
            <person name="Hornburger P."/>
            <person name="Mueller R.-W."/>
            <person name="Bruemmer F."/>
            <person name="Labrenz M."/>
            <person name="Spormann A.M."/>
            <person name="Op Den Camp H."/>
            <person name="Overmann J."/>
            <person name="Amann R."/>
            <person name="Jetten M.S.M."/>
            <person name="Mascher T."/>
            <person name="Medema M.H."/>
            <person name="Devos D.P."/>
            <person name="Kaster A.-K."/>
            <person name="Ovreas L."/>
            <person name="Rohde M."/>
            <person name="Galperin M.Y."/>
            <person name="Jogler C."/>
        </authorList>
    </citation>
    <scope>NUCLEOTIDE SEQUENCE [LARGE SCALE GENOMIC DNA]</scope>
    <source>
        <strain evidence="1 2">Enr8</strain>
    </source>
</reference>
<dbReference type="Proteomes" id="UP000318878">
    <property type="component" value="Unassembled WGS sequence"/>
</dbReference>
<gene>
    <name evidence="1" type="ORF">Enr8_44900</name>
</gene>
<dbReference type="Gene3D" id="2.20.28.160">
    <property type="match status" value="1"/>
</dbReference>
<name>A0A5C5UTS4_9BACT</name>
<keyword evidence="2" id="KW-1185">Reference proteome</keyword>
<accession>A0A5C5UTS4</accession>
<sequence>MSIVTYFIQQCPTCGRRLQVRINDLGRNVSCQHCHAEFMASDPSMSSAQPVAAVDSVETALRKAEAFLSARSHHPALFASPTRVH</sequence>
<organism evidence="1 2">
    <name type="scientific">Blastopirellula retiformator</name>
    <dbReference type="NCBI Taxonomy" id="2527970"/>
    <lineage>
        <taxon>Bacteria</taxon>
        <taxon>Pseudomonadati</taxon>
        <taxon>Planctomycetota</taxon>
        <taxon>Planctomycetia</taxon>
        <taxon>Pirellulales</taxon>
        <taxon>Pirellulaceae</taxon>
        <taxon>Blastopirellula</taxon>
    </lineage>
</organism>
<dbReference type="OrthoDB" id="290564at2"/>
<comment type="caution">
    <text evidence="1">The sequence shown here is derived from an EMBL/GenBank/DDBJ whole genome shotgun (WGS) entry which is preliminary data.</text>
</comment>
<evidence type="ECO:0000313" key="1">
    <source>
        <dbReference type="EMBL" id="TWT29834.1"/>
    </source>
</evidence>
<dbReference type="AlphaFoldDB" id="A0A5C5UTS4"/>